<gene>
    <name evidence="1" type="ordered locus">Slin_4110</name>
</gene>
<dbReference type="Proteomes" id="UP000002028">
    <property type="component" value="Chromosome"/>
</dbReference>
<name>D2QJQ1_SPILD</name>
<dbReference type="KEGG" id="sli:Slin_4110"/>
<reference evidence="1 2" key="1">
    <citation type="journal article" date="2010" name="Stand. Genomic Sci.">
        <title>Complete genome sequence of Spirosoma linguale type strain (1).</title>
        <authorList>
            <person name="Lail K."/>
            <person name="Sikorski J."/>
            <person name="Saunders E."/>
            <person name="Lapidus A."/>
            <person name="Glavina Del Rio T."/>
            <person name="Copeland A."/>
            <person name="Tice H."/>
            <person name="Cheng J.-F."/>
            <person name="Lucas S."/>
            <person name="Nolan M."/>
            <person name="Bruce D."/>
            <person name="Goodwin L."/>
            <person name="Pitluck S."/>
            <person name="Ivanova N."/>
            <person name="Mavromatis K."/>
            <person name="Ovchinnikova G."/>
            <person name="Pati A."/>
            <person name="Chen A."/>
            <person name="Palaniappan K."/>
            <person name="Land M."/>
            <person name="Hauser L."/>
            <person name="Chang Y.-J."/>
            <person name="Jeffries C.D."/>
            <person name="Chain P."/>
            <person name="Brettin T."/>
            <person name="Detter J.C."/>
            <person name="Schuetze A."/>
            <person name="Rohde M."/>
            <person name="Tindall B.J."/>
            <person name="Goeker M."/>
            <person name="Bristow J."/>
            <person name="Eisen J.A."/>
            <person name="Markowitz V."/>
            <person name="Hugenholtz P."/>
            <person name="Kyrpides N.C."/>
            <person name="Klenk H.-P."/>
            <person name="Chen F."/>
        </authorList>
    </citation>
    <scope>NUCLEOTIDE SEQUENCE [LARGE SCALE GENOMIC DNA]</scope>
    <source>
        <strain evidence="2">ATCC 33905 / DSM 74 / LMG 10896 / Claus 1</strain>
    </source>
</reference>
<evidence type="ECO:0000313" key="1">
    <source>
        <dbReference type="EMBL" id="ADB40097.1"/>
    </source>
</evidence>
<dbReference type="InterPro" id="IPR019734">
    <property type="entry name" value="TPR_rpt"/>
</dbReference>
<dbReference type="SUPFAM" id="SSF48452">
    <property type="entry name" value="TPR-like"/>
    <property type="match status" value="1"/>
</dbReference>
<evidence type="ECO:0000313" key="2">
    <source>
        <dbReference type="Proteomes" id="UP000002028"/>
    </source>
</evidence>
<sequence length="418" mass="48340">MNPLSQRISVLERLWQEFRRLPDARLCRWLFVPDEHWFLTLFLQKQTGPQAVSNDIFITLDTPVQHWQTFFEQALADLSEQVGHDLLLLADQNIRIQWPPEANGVKQDPITRFISSVNLLDTRLRTYTDGLLVLCLLPQATASNIVLDQMLTALLMGGLSPTVRILITDTVGAEQLATLPGRFRKEVCSNPINLQLQKVIHQVAALGSPMAPDVKFRQWHAELSTALTQRNLPDVLYFARKCELICQQERWAALEGSVHLSVAQAYKDHRRHEDALDRYKRVIDQMEPLYDAGDALAGRISLVAWLGAGEIYETTRQRQRAINEYELASNRAEHLKEWLLAIESHRRLALAYEQHGRSRLSEEHYLRLFTLAEHLPPEQHAVARLPEIGRQYWQRQQTPDKRRKADELLTQLLGNRRW</sequence>
<dbReference type="SMART" id="SM00028">
    <property type="entry name" value="TPR"/>
    <property type="match status" value="3"/>
</dbReference>
<dbReference type="InterPro" id="IPR011990">
    <property type="entry name" value="TPR-like_helical_dom_sf"/>
</dbReference>
<protein>
    <submittedName>
        <fullName evidence="1">Tetratricopeptide repeat protein</fullName>
    </submittedName>
</protein>
<keyword evidence="2" id="KW-1185">Reference proteome</keyword>
<proteinExistence type="predicted"/>
<accession>D2QJQ1</accession>
<organism evidence="1 2">
    <name type="scientific">Spirosoma linguale (strain ATCC 33905 / DSM 74 / LMG 10896 / Claus 1)</name>
    <dbReference type="NCBI Taxonomy" id="504472"/>
    <lineage>
        <taxon>Bacteria</taxon>
        <taxon>Pseudomonadati</taxon>
        <taxon>Bacteroidota</taxon>
        <taxon>Cytophagia</taxon>
        <taxon>Cytophagales</taxon>
        <taxon>Cytophagaceae</taxon>
        <taxon>Spirosoma</taxon>
    </lineage>
</organism>
<dbReference type="STRING" id="504472.Slin_4110"/>
<dbReference type="Gene3D" id="1.25.40.10">
    <property type="entry name" value="Tetratricopeptide repeat domain"/>
    <property type="match status" value="1"/>
</dbReference>
<dbReference type="AlphaFoldDB" id="D2QJQ1"/>
<dbReference type="EMBL" id="CP001769">
    <property type="protein sequence ID" value="ADB40097.1"/>
    <property type="molecule type" value="Genomic_DNA"/>
</dbReference>
<dbReference type="eggNOG" id="COG0457">
    <property type="taxonomic scope" value="Bacteria"/>
</dbReference>
<dbReference type="HOGENOM" id="CLU_657054_0_0_10"/>
<dbReference type="RefSeq" id="WP_012928607.1">
    <property type="nucleotide sequence ID" value="NC_013730.1"/>
</dbReference>